<dbReference type="AlphaFoldDB" id="A0A4Y2K6C4"/>
<dbReference type="EMBL" id="BGPR01004309">
    <property type="protein sequence ID" value="GBM98283.1"/>
    <property type="molecule type" value="Genomic_DNA"/>
</dbReference>
<reference evidence="1 2" key="1">
    <citation type="journal article" date="2019" name="Sci. Rep.">
        <title>Orb-weaving spider Araneus ventricosus genome elucidates the spidroin gene catalogue.</title>
        <authorList>
            <person name="Kono N."/>
            <person name="Nakamura H."/>
            <person name="Ohtoshi R."/>
            <person name="Moran D.A.P."/>
            <person name="Shinohara A."/>
            <person name="Yoshida Y."/>
            <person name="Fujiwara M."/>
            <person name="Mori M."/>
            <person name="Tomita M."/>
            <person name="Arakawa K."/>
        </authorList>
    </citation>
    <scope>NUCLEOTIDE SEQUENCE [LARGE SCALE GENOMIC DNA]</scope>
</reference>
<comment type="caution">
    <text evidence="1">The sequence shown here is derived from an EMBL/GenBank/DDBJ whole genome shotgun (WGS) entry which is preliminary data.</text>
</comment>
<protein>
    <submittedName>
        <fullName evidence="1">Uncharacterized protein</fullName>
    </submittedName>
</protein>
<accession>A0A4Y2K6C4</accession>
<evidence type="ECO:0000313" key="1">
    <source>
        <dbReference type="EMBL" id="GBM98283.1"/>
    </source>
</evidence>
<name>A0A4Y2K6C4_ARAVE</name>
<keyword evidence="2" id="KW-1185">Reference proteome</keyword>
<organism evidence="1 2">
    <name type="scientific">Araneus ventricosus</name>
    <name type="common">Orbweaver spider</name>
    <name type="synonym">Epeira ventricosa</name>
    <dbReference type="NCBI Taxonomy" id="182803"/>
    <lineage>
        <taxon>Eukaryota</taxon>
        <taxon>Metazoa</taxon>
        <taxon>Ecdysozoa</taxon>
        <taxon>Arthropoda</taxon>
        <taxon>Chelicerata</taxon>
        <taxon>Arachnida</taxon>
        <taxon>Araneae</taxon>
        <taxon>Araneomorphae</taxon>
        <taxon>Entelegynae</taxon>
        <taxon>Araneoidea</taxon>
        <taxon>Araneidae</taxon>
        <taxon>Araneus</taxon>
    </lineage>
</organism>
<proteinExistence type="predicted"/>
<evidence type="ECO:0000313" key="2">
    <source>
        <dbReference type="Proteomes" id="UP000499080"/>
    </source>
</evidence>
<dbReference type="OrthoDB" id="6569332at2759"/>
<gene>
    <name evidence="1" type="ORF">AVEN_42730_1</name>
</gene>
<dbReference type="Proteomes" id="UP000499080">
    <property type="component" value="Unassembled WGS sequence"/>
</dbReference>
<sequence>MMAEICNFCQALYCRNELDSSNKYIKCCHDGKVNLLNLAEIPDLLKKVLTNNSLEARNYQHHIREYNAALAFASMGAEVKKHLLAMAHIAFEAAVRFTTRLLHLILMKDLILAMDNYIFLIPLKPTVGVWKTIHLA</sequence>